<organism evidence="7 8">
    <name type="scientific">Variovorax boronicumulans</name>
    <dbReference type="NCBI Taxonomy" id="436515"/>
    <lineage>
        <taxon>Bacteria</taxon>
        <taxon>Pseudomonadati</taxon>
        <taxon>Pseudomonadota</taxon>
        <taxon>Betaproteobacteria</taxon>
        <taxon>Burkholderiales</taxon>
        <taxon>Comamonadaceae</taxon>
        <taxon>Variovorax</taxon>
    </lineage>
</organism>
<keyword evidence="1" id="KW-0645">Protease</keyword>
<dbReference type="InterPro" id="IPR001405">
    <property type="entry name" value="UPF0758"/>
</dbReference>
<reference evidence="7" key="1">
    <citation type="submission" date="2023-07" db="EMBL/GenBank/DDBJ databases">
        <title>Sorghum-associated microbial communities from plants grown in Nebraska, USA.</title>
        <authorList>
            <person name="Schachtman D."/>
        </authorList>
    </citation>
    <scope>NUCLEOTIDE SEQUENCE</scope>
    <source>
        <strain evidence="7">DS3754</strain>
    </source>
</reference>
<dbReference type="InterPro" id="IPR025657">
    <property type="entry name" value="RadC_JAB"/>
</dbReference>
<evidence type="ECO:0000259" key="6">
    <source>
        <dbReference type="PROSITE" id="PS50249"/>
    </source>
</evidence>
<evidence type="ECO:0000313" key="7">
    <source>
        <dbReference type="EMBL" id="MDP9896806.1"/>
    </source>
</evidence>
<evidence type="ECO:0000256" key="4">
    <source>
        <dbReference type="ARBA" id="ARBA00022833"/>
    </source>
</evidence>
<keyword evidence="5" id="KW-0482">Metalloprotease</keyword>
<dbReference type="Proteomes" id="UP001242045">
    <property type="component" value="Unassembled WGS sequence"/>
</dbReference>
<evidence type="ECO:0000256" key="3">
    <source>
        <dbReference type="ARBA" id="ARBA00022801"/>
    </source>
</evidence>
<evidence type="ECO:0000256" key="1">
    <source>
        <dbReference type="ARBA" id="ARBA00022670"/>
    </source>
</evidence>
<dbReference type="PANTHER" id="PTHR30471">
    <property type="entry name" value="DNA REPAIR PROTEIN RADC"/>
    <property type="match status" value="1"/>
</dbReference>
<protein>
    <submittedName>
        <fullName evidence="7">DNA repair protein RadC</fullName>
    </submittedName>
</protein>
<name>A0AAW8DAL5_9BURK</name>
<dbReference type="Pfam" id="PF04002">
    <property type="entry name" value="RadC"/>
    <property type="match status" value="1"/>
</dbReference>
<keyword evidence="3" id="KW-0378">Hydrolase</keyword>
<evidence type="ECO:0000256" key="5">
    <source>
        <dbReference type="ARBA" id="ARBA00023049"/>
    </source>
</evidence>
<gene>
    <name evidence="7" type="ORF">J2W31_005947</name>
</gene>
<dbReference type="GO" id="GO:0006508">
    <property type="term" value="P:proteolysis"/>
    <property type="evidence" value="ECO:0007669"/>
    <property type="project" value="UniProtKB-KW"/>
</dbReference>
<keyword evidence="4" id="KW-0862">Zinc</keyword>
<proteinExistence type="predicted"/>
<dbReference type="GO" id="GO:0008237">
    <property type="term" value="F:metallopeptidase activity"/>
    <property type="evidence" value="ECO:0007669"/>
    <property type="project" value="UniProtKB-KW"/>
</dbReference>
<sequence>MLPVHAGQLGLASLRLAHGLQKVCPPKDFSNTSCANAVSDDLKLHLTGQAHESCAALFLSAQHTMLAFEAMFRGTLRQTGVYPCEMVKRALQLNASAVIPAHSHPFGQGRAIRYGRHAHAGSQRGAGTGGRAGA</sequence>
<accession>A0AAW8DAL5</accession>
<dbReference type="Gene3D" id="3.40.140.10">
    <property type="entry name" value="Cytidine Deaminase, domain 2"/>
    <property type="match status" value="1"/>
</dbReference>
<evidence type="ECO:0000256" key="2">
    <source>
        <dbReference type="ARBA" id="ARBA00022723"/>
    </source>
</evidence>
<dbReference type="InterPro" id="IPR037518">
    <property type="entry name" value="MPN"/>
</dbReference>
<dbReference type="EMBL" id="JAUSRD010000021">
    <property type="protein sequence ID" value="MDP9896806.1"/>
    <property type="molecule type" value="Genomic_DNA"/>
</dbReference>
<comment type="caution">
    <text evidence="7">The sequence shown here is derived from an EMBL/GenBank/DDBJ whole genome shotgun (WGS) entry which is preliminary data.</text>
</comment>
<dbReference type="PANTHER" id="PTHR30471:SF3">
    <property type="entry name" value="UPF0758 PROTEIN YEES-RELATED"/>
    <property type="match status" value="1"/>
</dbReference>
<dbReference type="AlphaFoldDB" id="A0AAW8DAL5"/>
<dbReference type="PROSITE" id="PS50249">
    <property type="entry name" value="MPN"/>
    <property type="match status" value="1"/>
</dbReference>
<feature type="domain" description="MPN" evidence="6">
    <location>
        <begin position="31"/>
        <end position="134"/>
    </location>
</feature>
<dbReference type="RefSeq" id="WP_307686986.1">
    <property type="nucleotide sequence ID" value="NZ_JAUSRD010000021.1"/>
</dbReference>
<keyword evidence="2" id="KW-0479">Metal-binding</keyword>
<dbReference type="GO" id="GO:0046872">
    <property type="term" value="F:metal ion binding"/>
    <property type="evidence" value="ECO:0007669"/>
    <property type="project" value="UniProtKB-KW"/>
</dbReference>
<evidence type="ECO:0000313" key="8">
    <source>
        <dbReference type="Proteomes" id="UP001242045"/>
    </source>
</evidence>